<dbReference type="STRING" id="375574.GCA_001418035_00569"/>
<dbReference type="PANTHER" id="PTHR33375:SF1">
    <property type="entry name" value="CHROMOSOME-PARTITIONING PROTEIN PARB-RELATED"/>
    <property type="match status" value="1"/>
</dbReference>
<dbReference type="RefSeq" id="WP_055433332.1">
    <property type="nucleotide sequence ID" value="NZ_CYHA01000001.1"/>
</dbReference>
<dbReference type="Proteomes" id="UP000243535">
    <property type="component" value="Unassembled WGS sequence"/>
</dbReference>
<dbReference type="Pfam" id="PF17762">
    <property type="entry name" value="HTH_ParB"/>
    <property type="match status" value="1"/>
</dbReference>
<dbReference type="NCBIfam" id="TIGR00180">
    <property type="entry name" value="parB_part"/>
    <property type="match status" value="1"/>
</dbReference>
<dbReference type="GO" id="GO:0005694">
    <property type="term" value="C:chromosome"/>
    <property type="evidence" value="ECO:0007669"/>
    <property type="project" value="TreeGrafter"/>
</dbReference>
<gene>
    <name evidence="6" type="ORF">Ga0061063_0771</name>
</gene>
<dbReference type="Pfam" id="PF02195">
    <property type="entry name" value="ParB_N"/>
    <property type="match status" value="1"/>
</dbReference>
<dbReference type="InterPro" id="IPR041468">
    <property type="entry name" value="HTH_ParB/Spo0J"/>
</dbReference>
<dbReference type="SUPFAM" id="SSF110849">
    <property type="entry name" value="ParB/Sulfiredoxin"/>
    <property type="match status" value="1"/>
</dbReference>
<dbReference type="InterPro" id="IPR003115">
    <property type="entry name" value="ParB_N"/>
</dbReference>
<reference evidence="7" key="1">
    <citation type="submission" date="2015-08" db="EMBL/GenBank/DDBJ databases">
        <authorList>
            <person name="Varghese N."/>
        </authorList>
    </citation>
    <scope>NUCLEOTIDE SEQUENCE [LARGE SCALE GENOMIC DNA]</scope>
    <source>
        <strain evidence="7">DSM 17901</strain>
    </source>
</reference>
<evidence type="ECO:0000313" key="6">
    <source>
        <dbReference type="EMBL" id="CUA81924.1"/>
    </source>
</evidence>
<dbReference type="PANTHER" id="PTHR33375">
    <property type="entry name" value="CHROMOSOME-PARTITIONING PROTEIN PARB-RELATED"/>
    <property type="match status" value="1"/>
</dbReference>
<keyword evidence="7" id="KW-1185">Reference proteome</keyword>
<evidence type="ECO:0000259" key="5">
    <source>
        <dbReference type="SMART" id="SM00470"/>
    </source>
</evidence>
<keyword evidence="3 6" id="KW-0238">DNA-binding</keyword>
<dbReference type="Gene3D" id="3.90.1530.30">
    <property type="match status" value="1"/>
</dbReference>
<dbReference type="EMBL" id="CYHA01000001">
    <property type="protein sequence ID" value="CUA81924.1"/>
    <property type="molecule type" value="Genomic_DNA"/>
</dbReference>
<evidence type="ECO:0000256" key="1">
    <source>
        <dbReference type="ARBA" id="ARBA00006295"/>
    </source>
</evidence>
<protein>
    <submittedName>
        <fullName evidence="6">Chromosome segregation DNA-binding protein</fullName>
    </submittedName>
</protein>
<keyword evidence="2" id="KW-0159">Chromosome partition</keyword>
<evidence type="ECO:0000256" key="2">
    <source>
        <dbReference type="ARBA" id="ARBA00022829"/>
    </source>
</evidence>
<comment type="similarity">
    <text evidence="1">Belongs to the ParB family.</text>
</comment>
<evidence type="ECO:0000256" key="4">
    <source>
        <dbReference type="ARBA" id="ARBA00025472"/>
    </source>
</evidence>
<dbReference type="GO" id="GO:0003677">
    <property type="term" value="F:DNA binding"/>
    <property type="evidence" value="ECO:0007669"/>
    <property type="project" value="UniProtKB-KW"/>
</dbReference>
<sequence length="288" mass="31413">MSKRKGLGRGLDALFSDVPSAEDRLQTLPVASIRPGRYQPRQEIDEAALEDLAASIRAQGVIQPVVVREVGVSEYELIAGERRWRASQRAGLAEIPAVVKAVPDEAVLAMGLIENIQRQALNPIEEARGFRRLIEEFGLTHEAVAAAVGRSRSAVSNMLRLLSLPEPVQDLLHDGQLEMGHARALLSLPVIDQLAFARRIVEEGWSVREVERRIKGVSEGAAPTVVRPAPVHTADPDVARLAETLSEALGARVAIRAGKTGRGRLTIDYSSLEELDGLLEKLLEKSMR</sequence>
<accession>A0A0K6GT37</accession>
<proteinExistence type="inferred from homology"/>
<dbReference type="CDD" id="cd16393">
    <property type="entry name" value="SPO0J_N"/>
    <property type="match status" value="1"/>
</dbReference>
<organism evidence="6 7">
    <name type="scientific">Gulbenkiania indica</name>
    <dbReference type="NCBI Taxonomy" id="375574"/>
    <lineage>
        <taxon>Bacteria</taxon>
        <taxon>Pseudomonadati</taxon>
        <taxon>Pseudomonadota</taxon>
        <taxon>Betaproteobacteria</taxon>
        <taxon>Neisseriales</taxon>
        <taxon>Chromobacteriaceae</taxon>
        <taxon>Gulbenkiania</taxon>
    </lineage>
</organism>
<dbReference type="Pfam" id="PF23552">
    <property type="entry name" value="ParB_C"/>
    <property type="match status" value="1"/>
</dbReference>
<dbReference type="SMART" id="SM00470">
    <property type="entry name" value="ParB"/>
    <property type="match status" value="1"/>
</dbReference>
<dbReference type="OrthoDB" id="9802051at2"/>
<evidence type="ECO:0000313" key="7">
    <source>
        <dbReference type="Proteomes" id="UP000243535"/>
    </source>
</evidence>
<dbReference type="SUPFAM" id="SSF109709">
    <property type="entry name" value="KorB DNA-binding domain-like"/>
    <property type="match status" value="1"/>
</dbReference>
<dbReference type="InterPro" id="IPR050336">
    <property type="entry name" value="Chromosome_partition/occlusion"/>
</dbReference>
<dbReference type="InterPro" id="IPR057240">
    <property type="entry name" value="ParB_dimer_C"/>
</dbReference>
<dbReference type="Gene3D" id="1.10.10.2830">
    <property type="match status" value="1"/>
</dbReference>
<name>A0A0K6GT37_9NEIS</name>
<comment type="function">
    <text evidence="4">Involved in chromosome partition. Localize to both poles of the predivisional cell following completion of DNA replication. Binds to the DNA origin of replication.</text>
</comment>
<feature type="domain" description="ParB-like N-terminal" evidence="5">
    <location>
        <begin position="26"/>
        <end position="116"/>
    </location>
</feature>
<dbReference type="FunFam" id="1.10.10.2830:FF:000001">
    <property type="entry name" value="Chromosome partitioning protein ParB"/>
    <property type="match status" value="1"/>
</dbReference>
<dbReference type="AlphaFoldDB" id="A0A0K6GT37"/>
<dbReference type="InterPro" id="IPR036086">
    <property type="entry name" value="ParB/Sulfiredoxin_sf"/>
</dbReference>
<dbReference type="GO" id="GO:0045881">
    <property type="term" value="P:positive regulation of sporulation resulting in formation of a cellular spore"/>
    <property type="evidence" value="ECO:0007669"/>
    <property type="project" value="TreeGrafter"/>
</dbReference>
<evidence type="ECO:0000256" key="3">
    <source>
        <dbReference type="ARBA" id="ARBA00023125"/>
    </source>
</evidence>
<dbReference type="FunFam" id="3.90.1530.30:FF:000001">
    <property type="entry name" value="Chromosome partitioning protein ParB"/>
    <property type="match status" value="1"/>
</dbReference>
<dbReference type="GO" id="GO:0007059">
    <property type="term" value="P:chromosome segregation"/>
    <property type="evidence" value="ECO:0007669"/>
    <property type="project" value="UniProtKB-KW"/>
</dbReference>
<dbReference type="InterPro" id="IPR004437">
    <property type="entry name" value="ParB/RepB/Spo0J"/>
</dbReference>